<evidence type="ECO:0000259" key="2">
    <source>
        <dbReference type="Pfam" id="PF02557"/>
    </source>
</evidence>
<name>A0A839TUW0_9BACL</name>
<dbReference type="InterPro" id="IPR052179">
    <property type="entry name" value="DD-CPase-like"/>
</dbReference>
<dbReference type="GO" id="GO:0009002">
    <property type="term" value="F:serine-type D-Ala-D-Ala carboxypeptidase activity"/>
    <property type="evidence" value="ECO:0007669"/>
    <property type="project" value="UniProtKB-EC"/>
</dbReference>
<dbReference type="PANTHER" id="PTHR34385:SF1">
    <property type="entry name" value="PEPTIDOGLYCAN L-ALANYL-D-GLUTAMATE ENDOPEPTIDASE CWLK"/>
    <property type="match status" value="1"/>
</dbReference>
<dbReference type="Pfam" id="PF02557">
    <property type="entry name" value="VanY"/>
    <property type="match status" value="1"/>
</dbReference>
<dbReference type="EMBL" id="JACHXJ010000004">
    <property type="protein sequence ID" value="MBB3130283.1"/>
    <property type="molecule type" value="Genomic_DNA"/>
</dbReference>
<dbReference type="InterPro" id="IPR058193">
    <property type="entry name" value="VanY/YodJ_core_dom"/>
</dbReference>
<keyword evidence="3" id="KW-0645">Protease</keyword>
<evidence type="ECO:0000256" key="1">
    <source>
        <dbReference type="SAM" id="MobiDB-lite"/>
    </source>
</evidence>
<feature type="region of interest" description="Disordered" evidence="1">
    <location>
        <begin position="82"/>
        <end position="108"/>
    </location>
</feature>
<dbReference type="CDD" id="cd14852">
    <property type="entry name" value="LD-carboxypeptidase"/>
    <property type="match status" value="1"/>
</dbReference>
<feature type="domain" description="D-alanyl-D-alanine carboxypeptidase-like core" evidence="2">
    <location>
        <begin position="179"/>
        <end position="307"/>
    </location>
</feature>
<feature type="region of interest" description="Disordered" evidence="1">
    <location>
        <begin position="1"/>
        <end position="60"/>
    </location>
</feature>
<dbReference type="GO" id="GO:0006508">
    <property type="term" value="P:proteolysis"/>
    <property type="evidence" value="ECO:0007669"/>
    <property type="project" value="InterPro"/>
</dbReference>
<dbReference type="SUPFAM" id="SSF55166">
    <property type="entry name" value="Hedgehog/DD-peptidase"/>
    <property type="match status" value="1"/>
</dbReference>
<dbReference type="PANTHER" id="PTHR34385">
    <property type="entry name" value="D-ALANYL-D-ALANINE CARBOXYPEPTIDASE"/>
    <property type="match status" value="1"/>
</dbReference>
<dbReference type="AlphaFoldDB" id="A0A839TUW0"/>
<dbReference type="InterPro" id="IPR003709">
    <property type="entry name" value="VanY-like_core_dom"/>
</dbReference>
<keyword evidence="3" id="KW-0378">Hydrolase</keyword>
<comment type="caution">
    <text evidence="3">The sequence shown here is derived from an EMBL/GenBank/DDBJ whole genome shotgun (WGS) entry which is preliminary data.</text>
</comment>
<gene>
    <name evidence="3" type="ORF">FHS19_004988</name>
</gene>
<proteinExistence type="predicted"/>
<sequence>MVGPPAQGDGSPAGDPLDQVADGGESQGAAEAGTIGCRWAGPGSGSGFGEQNMTGPSRAGSRGACLLAALMISASAVLGGCERSEGAGRESGQALQAPGGSGAGGQAGLERVADPVLAKRSENSLQATARTVNGKQVVTNPDAVTVVVNKQRSLPEGYAPGDLVEPDVPFTFDGHHEKRQLRKEAAAALEKLFAGASQAGLELRAVSGYRSYERQQAVYGQHVRTKGAEEAARVSAVPGTSEHQTGLTMDVSSPSVGNVLGAVFGSSEEGHWLAAHAAEYGFIVRYPDGLENVTGYVYEPWHIRYVGTDLAPDIARSGLALEDYFDEANIKL</sequence>
<accession>A0A839TUW0</accession>
<evidence type="ECO:0000313" key="3">
    <source>
        <dbReference type="EMBL" id="MBB3130283.1"/>
    </source>
</evidence>
<dbReference type="Proteomes" id="UP000517523">
    <property type="component" value="Unassembled WGS sequence"/>
</dbReference>
<reference evidence="3 4" key="1">
    <citation type="submission" date="2020-08" db="EMBL/GenBank/DDBJ databases">
        <title>Genomic Encyclopedia of Type Strains, Phase III (KMG-III): the genomes of soil and plant-associated and newly described type strains.</title>
        <authorList>
            <person name="Whitman W."/>
        </authorList>
    </citation>
    <scope>NUCLEOTIDE SEQUENCE [LARGE SCALE GENOMIC DNA]</scope>
    <source>
        <strain evidence="3 4">CECT 5831</strain>
    </source>
</reference>
<dbReference type="EC" id="3.4.16.4" evidence="3"/>
<evidence type="ECO:0000313" key="4">
    <source>
        <dbReference type="Proteomes" id="UP000517523"/>
    </source>
</evidence>
<organism evidence="3 4">
    <name type="scientific">Paenibacillus rhizosphaerae</name>
    <dbReference type="NCBI Taxonomy" id="297318"/>
    <lineage>
        <taxon>Bacteria</taxon>
        <taxon>Bacillati</taxon>
        <taxon>Bacillota</taxon>
        <taxon>Bacilli</taxon>
        <taxon>Bacillales</taxon>
        <taxon>Paenibacillaceae</taxon>
        <taxon>Paenibacillus</taxon>
    </lineage>
</organism>
<protein>
    <submittedName>
        <fullName evidence="3">D-alanyl-D-alanine carboxypeptidase</fullName>
        <ecNumber evidence="3">3.4.16.4</ecNumber>
    </submittedName>
</protein>
<dbReference type="InterPro" id="IPR009045">
    <property type="entry name" value="Zn_M74/Hedgehog-like"/>
</dbReference>
<keyword evidence="3" id="KW-0121">Carboxypeptidase</keyword>
<dbReference type="Gene3D" id="3.30.1380.10">
    <property type="match status" value="1"/>
</dbReference>